<keyword evidence="1" id="KW-0028">Amino-acid biosynthesis</keyword>
<keyword evidence="3" id="KW-0584">Phenylalanine biosynthesis</keyword>
<evidence type="ECO:0000256" key="5">
    <source>
        <dbReference type="ARBA" id="ARBA00029440"/>
    </source>
</evidence>
<dbReference type="GO" id="GO:0047769">
    <property type="term" value="F:arogenate dehydratase activity"/>
    <property type="evidence" value="ECO:0007669"/>
    <property type="project" value="TreeGrafter"/>
</dbReference>
<dbReference type="Pfam" id="PF00800">
    <property type="entry name" value="PDT"/>
    <property type="match status" value="1"/>
</dbReference>
<dbReference type="GO" id="GO:0009094">
    <property type="term" value="P:L-phenylalanine biosynthetic process"/>
    <property type="evidence" value="ECO:0007669"/>
    <property type="project" value="UniProtKB-KW"/>
</dbReference>
<dbReference type="Gene3D" id="3.40.190.10">
    <property type="entry name" value="Periplasmic binding protein-like II"/>
    <property type="match status" value="1"/>
</dbReference>
<dbReference type="PANTHER" id="PTHR21022:SF20">
    <property type="entry name" value="AROGENATE DEHYDRATASE_PREPHENATE DEHYDRATASE 1, CHLOROPLASTIC"/>
    <property type="match status" value="1"/>
</dbReference>
<evidence type="ECO:0000313" key="8">
    <source>
        <dbReference type="Proteomes" id="UP000295252"/>
    </source>
</evidence>
<gene>
    <name evidence="7" type="ORF">GSCOC_T00014015001</name>
</gene>
<dbReference type="GO" id="GO:0009507">
    <property type="term" value="C:chloroplast"/>
    <property type="evidence" value="ECO:0007669"/>
    <property type="project" value="TreeGrafter"/>
</dbReference>
<dbReference type="AlphaFoldDB" id="A0A068TLK1"/>
<dbReference type="SUPFAM" id="SSF53850">
    <property type="entry name" value="Periplasmic binding protein-like II"/>
    <property type="match status" value="1"/>
</dbReference>
<dbReference type="InterPro" id="IPR001086">
    <property type="entry name" value="Preph_deHydtase"/>
</dbReference>
<reference evidence="8" key="1">
    <citation type="journal article" date="2014" name="Science">
        <title>The coffee genome provides insight into the convergent evolution of caffeine biosynthesis.</title>
        <authorList>
            <person name="Denoeud F."/>
            <person name="Carretero-Paulet L."/>
            <person name="Dereeper A."/>
            <person name="Droc G."/>
            <person name="Guyot R."/>
            <person name="Pietrella M."/>
            <person name="Zheng C."/>
            <person name="Alberti A."/>
            <person name="Anthony F."/>
            <person name="Aprea G."/>
            <person name="Aury J.M."/>
            <person name="Bento P."/>
            <person name="Bernard M."/>
            <person name="Bocs S."/>
            <person name="Campa C."/>
            <person name="Cenci A."/>
            <person name="Combes M.C."/>
            <person name="Crouzillat D."/>
            <person name="Da Silva C."/>
            <person name="Daddiego L."/>
            <person name="De Bellis F."/>
            <person name="Dussert S."/>
            <person name="Garsmeur O."/>
            <person name="Gayraud T."/>
            <person name="Guignon V."/>
            <person name="Jahn K."/>
            <person name="Jamilloux V."/>
            <person name="Joet T."/>
            <person name="Labadie K."/>
            <person name="Lan T."/>
            <person name="Leclercq J."/>
            <person name="Lepelley M."/>
            <person name="Leroy T."/>
            <person name="Li L.T."/>
            <person name="Librado P."/>
            <person name="Lopez L."/>
            <person name="Munoz A."/>
            <person name="Noel B."/>
            <person name="Pallavicini A."/>
            <person name="Perrotta G."/>
            <person name="Poncet V."/>
            <person name="Pot D."/>
            <person name="Priyono X."/>
            <person name="Rigoreau M."/>
            <person name="Rouard M."/>
            <person name="Rozas J."/>
            <person name="Tranchant-Dubreuil C."/>
            <person name="VanBuren R."/>
            <person name="Zhang Q."/>
            <person name="Andrade A.C."/>
            <person name="Argout X."/>
            <person name="Bertrand B."/>
            <person name="de Kochko A."/>
            <person name="Graziosi G."/>
            <person name="Henry R.J."/>
            <person name="Jayarama X."/>
            <person name="Ming R."/>
            <person name="Nagai C."/>
            <person name="Rounsley S."/>
            <person name="Sankoff D."/>
            <person name="Giuliano G."/>
            <person name="Albert V.A."/>
            <person name="Wincker P."/>
            <person name="Lashermes P."/>
        </authorList>
    </citation>
    <scope>NUCLEOTIDE SEQUENCE [LARGE SCALE GENOMIC DNA]</scope>
    <source>
        <strain evidence="8">cv. DH200-94</strain>
    </source>
</reference>
<evidence type="ECO:0000256" key="4">
    <source>
        <dbReference type="ARBA" id="ARBA00023239"/>
    </source>
</evidence>
<dbReference type="EMBL" id="HG739085">
    <property type="protein sequence ID" value="CDO96857.1"/>
    <property type="molecule type" value="Genomic_DNA"/>
</dbReference>
<dbReference type="Gramene" id="CDO96857">
    <property type="protein sequence ID" value="CDO96857"/>
    <property type="gene ID" value="GSCOC_T00014015001"/>
</dbReference>
<dbReference type="OMA" id="GSTHWNY"/>
<dbReference type="GO" id="GO:0004664">
    <property type="term" value="F:prephenate dehydratase activity"/>
    <property type="evidence" value="ECO:0007669"/>
    <property type="project" value="InterPro"/>
</dbReference>
<evidence type="ECO:0000256" key="3">
    <source>
        <dbReference type="ARBA" id="ARBA00023222"/>
    </source>
</evidence>
<sequence length="105" mass="11726">MFHSIASVARMQDYKIISFRPLSAIDFSSSLSDGSKVQVAYQEVPDAYSKAAALKAYPNVRLSFKAVKLWLMDKAILPIENSVGGSIHRNYDLILFHKLHIVGEV</sequence>
<keyword evidence="8" id="KW-1185">Reference proteome</keyword>
<evidence type="ECO:0000259" key="6">
    <source>
        <dbReference type="PROSITE" id="PS51171"/>
    </source>
</evidence>
<evidence type="ECO:0000256" key="1">
    <source>
        <dbReference type="ARBA" id="ARBA00022605"/>
    </source>
</evidence>
<comment type="pathway">
    <text evidence="5">Amino-acid biosynthesis.</text>
</comment>
<accession>A0A068TLK1</accession>
<dbReference type="InParanoid" id="A0A068TLK1"/>
<keyword evidence="4" id="KW-0456">Lyase</keyword>
<dbReference type="Proteomes" id="UP000295252">
    <property type="component" value="Chromosome IV"/>
</dbReference>
<protein>
    <recommendedName>
        <fullName evidence="6">Prephenate dehydratase domain-containing protein</fullName>
    </recommendedName>
</protein>
<feature type="domain" description="Prephenate dehydratase" evidence="6">
    <location>
        <begin position="26"/>
        <end position="105"/>
    </location>
</feature>
<organism evidence="7 8">
    <name type="scientific">Coffea canephora</name>
    <name type="common">Robusta coffee</name>
    <dbReference type="NCBI Taxonomy" id="49390"/>
    <lineage>
        <taxon>Eukaryota</taxon>
        <taxon>Viridiplantae</taxon>
        <taxon>Streptophyta</taxon>
        <taxon>Embryophyta</taxon>
        <taxon>Tracheophyta</taxon>
        <taxon>Spermatophyta</taxon>
        <taxon>Magnoliopsida</taxon>
        <taxon>eudicotyledons</taxon>
        <taxon>Gunneridae</taxon>
        <taxon>Pentapetalae</taxon>
        <taxon>asterids</taxon>
        <taxon>lamiids</taxon>
        <taxon>Gentianales</taxon>
        <taxon>Rubiaceae</taxon>
        <taxon>Ixoroideae</taxon>
        <taxon>Gardenieae complex</taxon>
        <taxon>Bertiereae - Coffeeae clade</taxon>
        <taxon>Coffeeae</taxon>
        <taxon>Coffea</taxon>
    </lineage>
</organism>
<proteinExistence type="predicted"/>
<name>A0A068TLK1_COFCA</name>
<dbReference type="PROSITE" id="PS51171">
    <property type="entry name" value="PREPHENATE_DEHYDR_3"/>
    <property type="match status" value="1"/>
</dbReference>
<evidence type="ECO:0000313" key="7">
    <source>
        <dbReference type="EMBL" id="CDO96857.1"/>
    </source>
</evidence>
<dbReference type="STRING" id="49390.A0A068TLK1"/>
<dbReference type="OrthoDB" id="1717639at2759"/>
<evidence type="ECO:0000256" key="2">
    <source>
        <dbReference type="ARBA" id="ARBA00023141"/>
    </source>
</evidence>
<dbReference type="PANTHER" id="PTHR21022">
    <property type="entry name" value="PREPHENATE DEHYDRATASE P PROTEIN"/>
    <property type="match status" value="1"/>
</dbReference>
<keyword evidence="2" id="KW-0057">Aromatic amino acid biosynthesis</keyword>
<dbReference type="PhylomeDB" id="A0A068TLK1"/>